<dbReference type="InterPro" id="IPR002293">
    <property type="entry name" value="AA/rel_permease1"/>
</dbReference>
<comment type="subcellular location">
    <subcellularLocation>
        <location evidence="1">Membrane</location>
        <topology evidence="1">Multi-pass membrane protein</topology>
    </subcellularLocation>
</comment>
<keyword evidence="4 6" id="KW-1133">Transmembrane helix</keyword>
<reference evidence="8" key="2">
    <citation type="submission" date="2015-01" db="EMBL/GenBank/DDBJ databases">
        <title>Evolutionary Origins and Diversification of the Mycorrhizal Mutualists.</title>
        <authorList>
            <consortium name="DOE Joint Genome Institute"/>
            <consortium name="Mycorrhizal Genomics Consortium"/>
            <person name="Kohler A."/>
            <person name="Kuo A."/>
            <person name="Nagy L.G."/>
            <person name="Floudas D."/>
            <person name="Copeland A."/>
            <person name="Barry K.W."/>
            <person name="Cichocki N."/>
            <person name="Veneault-Fourrey C."/>
            <person name="LaButti K."/>
            <person name="Lindquist E.A."/>
            <person name="Lipzen A."/>
            <person name="Lundell T."/>
            <person name="Morin E."/>
            <person name="Murat C."/>
            <person name="Riley R."/>
            <person name="Ohm R."/>
            <person name="Sun H."/>
            <person name="Tunlid A."/>
            <person name="Henrissat B."/>
            <person name="Grigoriev I.V."/>
            <person name="Hibbett D.S."/>
            <person name="Martin F."/>
        </authorList>
    </citation>
    <scope>NUCLEOTIDE SEQUENCE [LARGE SCALE GENOMIC DNA]</scope>
    <source>
        <strain evidence="8">F 1598</strain>
    </source>
</reference>
<dbReference type="HOGENOM" id="CLU_980442_0_0_1"/>
<name>A0A0C3BUQ8_PILCF</name>
<dbReference type="Pfam" id="PF13520">
    <property type="entry name" value="AA_permease_2"/>
    <property type="match status" value="1"/>
</dbReference>
<reference evidence="7 8" key="1">
    <citation type="submission" date="2014-04" db="EMBL/GenBank/DDBJ databases">
        <authorList>
            <consortium name="DOE Joint Genome Institute"/>
            <person name="Kuo A."/>
            <person name="Tarkka M."/>
            <person name="Buscot F."/>
            <person name="Kohler A."/>
            <person name="Nagy L.G."/>
            <person name="Floudas D."/>
            <person name="Copeland A."/>
            <person name="Barry K.W."/>
            <person name="Cichocki N."/>
            <person name="Veneault-Fourrey C."/>
            <person name="LaButti K."/>
            <person name="Lindquist E.A."/>
            <person name="Lipzen A."/>
            <person name="Lundell T."/>
            <person name="Morin E."/>
            <person name="Murat C."/>
            <person name="Sun H."/>
            <person name="Tunlid A."/>
            <person name="Henrissat B."/>
            <person name="Grigoriev I.V."/>
            <person name="Hibbett D.S."/>
            <person name="Martin F."/>
            <person name="Nordberg H.P."/>
            <person name="Cantor M.N."/>
            <person name="Hua S.X."/>
        </authorList>
    </citation>
    <scope>NUCLEOTIDE SEQUENCE [LARGE SCALE GENOMIC DNA]</scope>
    <source>
        <strain evidence="7 8">F 1598</strain>
    </source>
</reference>
<evidence type="ECO:0000313" key="7">
    <source>
        <dbReference type="EMBL" id="KIM90268.1"/>
    </source>
</evidence>
<evidence type="ECO:0000256" key="3">
    <source>
        <dbReference type="ARBA" id="ARBA00022692"/>
    </source>
</evidence>
<evidence type="ECO:0000256" key="5">
    <source>
        <dbReference type="ARBA" id="ARBA00023136"/>
    </source>
</evidence>
<dbReference type="EMBL" id="KN832973">
    <property type="protein sequence ID" value="KIM90268.1"/>
    <property type="molecule type" value="Genomic_DNA"/>
</dbReference>
<proteinExistence type="predicted"/>
<dbReference type="AlphaFoldDB" id="A0A0C3BUQ8"/>
<organism evidence="7 8">
    <name type="scientific">Piloderma croceum (strain F 1598)</name>
    <dbReference type="NCBI Taxonomy" id="765440"/>
    <lineage>
        <taxon>Eukaryota</taxon>
        <taxon>Fungi</taxon>
        <taxon>Dikarya</taxon>
        <taxon>Basidiomycota</taxon>
        <taxon>Agaricomycotina</taxon>
        <taxon>Agaricomycetes</taxon>
        <taxon>Agaricomycetidae</taxon>
        <taxon>Atheliales</taxon>
        <taxon>Atheliaceae</taxon>
        <taxon>Piloderma</taxon>
    </lineage>
</organism>
<dbReference type="InParanoid" id="A0A0C3BUQ8"/>
<dbReference type="PANTHER" id="PTHR45649:SF26">
    <property type="entry name" value="OS04G0435100 PROTEIN"/>
    <property type="match status" value="1"/>
</dbReference>
<dbReference type="OrthoDB" id="4476201at2759"/>
<evidence type="ECO:0000256" key="1">
    <source>
        <dbReference type="ARBA" id="ARBA00004141"/>
    </source>
</evidence>
<evidence type="ECO:0000256" key="4">
    <source>
        <dbReference type="ARBA" id="ARBA00022989"/>
    </source>
</evidence>
<sequence length="284" mass="31239">MCTVEDHHLGLGQTISDSDHWHQGHVYTRAYHPFSPLLKRAHTNSVSQIKCGEGGRGNKIVWVLKALALTYNLGSTCFRCRTRCAVRYPHQCIGVAGTAGLEWILLIAASFATTSVPDVLTTTLPLQMGQLSLGKKAQVVDASRVVFAFARDNALPGSRWWKRMNHHTLERGETNHTQTPVNAVWLVMAGSAICGLLGFSMAALTSLAGAAVIGLYVSYAAPIFLRITSGRNKLPPRSFSLGRWYMPIGMLFPMLHTNEEELSSSYDVAKKHRFPQYLAQGTAE</sequence>
<feature type="transmembrane region" description="Helical" evidence="6">
    <location>
        <begin position="181"/>
        <end position="201"/>
    </location>
</feature>
<protein>
    <submittedName>
        <fullName evidence="7">Uncharacterized protein</fullName>
    </submittedName>
</protein>
<evidence type="ECO:0000256" key="2">
    <source>
        <dbReference type="ARBA" id="ARBA00022448"/>
    </source>
</evidence>
<dbReference type="Gene3D" id="1.20.1740.10">
    <property type="entry name" value="Amino acid/polyamine transporter I"/>
    <property type="match status" value="1"/>
</dbReference>
<keyword evidence="3 6" id="KW-0812">Transmembrane</keyword>
<dbReference type="Proteomes" id="UP000054166">
    <property type="component" value="Unassembled WGS sequence"/>
</dbReference>
<dbReference type="STRING" id="765440.A0A0C3BUQ8"/>
<feature type="transmembrane region" description="Helical" evidence="6">
    <location>
        <begin position="207"/>
        <end position="227"/>
    </location>
</feature>
<dbReference type="PANTHER" id="PTHR45649">
    <property type="entry name" value="AMINO-ACID PERMEASE BAT1"/>
    <property type="match status" value="1"/>
</dbReference>
<keyword evidence="2" id="KW-0813">Transport</keyword>
<gene>
    <name evidence="7" type="ORF">PILCRDRAFT_84355</name>
</gene>
<evidence type="ECO:0000313" key="8">
    <source>
        <dbReference type="Proteomes" id="UP000054166"/>
    </source>
</evidence>
<dbReference type="GO" id="GO:0016020">
    <property type="term" value="C:membrane"/>
    <property type="evidence" value="ECO:0007669"/>
    <property type="project" value="UniProtKB-SubCell"/>
</dbReference>
<accession>A0A0C3BUQ8</accession>
<evidence type="ECO:0000256" key="6">
    <source>
        <dbReference type="SAM" id="Phobius"/>
    </source>
</evidence>
<keyword evidence="8" id="KW-1185">Reference proteome</keyword>
<dbReference type="GO" id="GO:0022857">
    <property type="term" value="F:transmembrane transporter activity"/>
    <property type="evidence" value="ECO:0007669"/>
    <property type="project" value="InterPro"/>
</dbReference>
<keyword evidence="5 6" id="KW-0472">Membrane</keyword>